<evidence type="ECO:0000259" key="2">
    <source>
        <dbReference type="PROSITE" id="PS51910"/>
    </source>
</evidence>
<feature type="chain" id="PRO_5007295819" evidence="1">
    <location>
        <begin position="28"/>
        <end position="250"/>
    </location>
</feature>
<keyword evidence="4" id="KW-1185">Reference proteome</keyword>
<dbReference type="GO" id="GO:0008061">
    <property type="term" value="F:chitin binding"/>
    <property type="evidence" value="ECO:0007669"/>
    <property type="project" value="InterPro"/>
</dbReference>
<evidence type="ECO:0000313" key="4">
    <source>
        <dbReference type="Proteomes" id="UP000070544"/>
    </source>
</evidence>
<dbReference type="SMART" id="SM00636">
    <property type="entry name" value="Glyco_18"/>
    <property type="match status" value="1"/>
</dbReference>
<dbReference type="Gene3D" id="3.20.20.80">
    <property type="entry name" value="Glycosidases"/>
    <property type="match status" value="1"/>
</dbReference>
<feature type="domain" description="GH18" evidence="2">
    <location>
        <begin position="1"/>
        <end position="250"/>
    </location>
</feature>
<protein>
    <submittedName>
        <fullName evidence="3">Glycoside hydrolase family 18 protein</fullName>
    </submittedName>
</protein>
<dbReference type="EMBL" id="KQ965852">
    <property type="protein sequence ID" value="KXS09716.1"/>
    <property type="molecule type" value="Genomic_DNA"/>
</dbReference>
<feature type="signal peptide" evidence="1">
    <location>
        <begin position="1"/>
        <end position="27"/>
    </location>
</feature>
<dbReference type="GO" id="GO:0006032">
    <property type="term" value="P:chitin catabolic process"/>
    <property type="evidence" value="ECO:0007669"/>
    <property type="project" value="TreeGrafter"/>
</dbReference>
<dbReference type="OMA" id="FGXRTED"/>
<dbReference type="STRING" id="1344416.A0A138ZYX9"/>
<sequence>MYSRGSVSSLNLTNVSVLYWAFWTVNADGSIRSVDQWADFQVNGNGSIYELNQIVKPKYPGLKTMLTIGGWTLSSNFSAVAASEQARATFAQSCLDAVGKYGFDGIEIDVSLPFPSPPNDPTNLASLLTTLRSKLTPEGHLISLAVSATGSEYVSSSSIACIAQQTDWLNILAYDLAGSWDAYTGFLAPLERIQGDPAGSRWSLSEVVDKYVSSGVDRSKLALGVAMYGRSVRDESRREYLCSRLDNQRV</sequence>
<accession>A0A138ZYX9</accession>
<dbReference type="InterPro" id="IPR050314">
    <property type="entry name" value="Glycosyl_Hydrlase_18"/>
</dbReference>
<organism evidence="3 4">
    <name type="scientific">Gonapodya prolifera (strain JEL478)</name>
    <name type="common">Monoblepharis prolifera</name>
    <dbReference type="NCBI Taxonomy" id="1344416"/>
    <lineage>
        <taxon>Eukaryota</taxon>
        <taxon>Fungi</taxon>
        <taxon>Fungi incertae sedis</taxon>
        <taxon>Chytridiomycota</taxon>
        <taxon>Chytridiomycota incertae sedis</taxon>
        <taxon>Monoblepharidomycetes</taxon>
        <taxon>Monoblepharidales</taxon>
        <taxon>Gonapodyaceae</taxon>
        <taxon>Gonapodya</taxon>
    </lineage>
</organism>
<evidence type="ECO:0000313" key="3">
    <source>
        <dbReference type="EMBL" id="KXS09716.1"/>
    </source>
</evidence>
<dbReference type="Proteomes" id="UP000070544">
    <property type="component" value="Unassembled WGS sequence"/>
</dbReference>
<name>A0A138ZYX9_GONPJ</name>
<dbReference type="PANTHER" id="PTHR11177">
    <property type="entry name" value="CHITINASE"/>
    <property type="match status" value="1"/>
</dbReference>
<dbReference type="InterPro" id="IPR017853">
    <property type="entry name" value="GH"/>
</dbReference>
<reference evidence="3 4" key="1">
    <citation type="journal article" date="2015" name="Genome Biol. Evol.">
        <title>Phylogenomic analyses indicate that early fungi evolved digesting cell walls of algal ancestors of land plants.</title>
        <authorList>
            <person name="Chang Y."/>
            <person name="Wang S."/>
            <person name="Sekimoto S."/>
            <person name="Aerts A.L."/>
            <person name="Choi C."/>
            <person name="Clum A."/>
            <person name="LaButti K.M."/>
            <person name="Lindquist E.A."/>
            <person name="Yee Ngan C."/>
            <person name="Ohm R.A."/>
            <person name="Salamov A.A."/>
            <person name="Grigoriev I.V."/>
            <person name="Spatafora J.W."/>
            <person name="Berbee M.L."/>
        </authorList>
    </citation>
    <scope>NUCLEOTIDE SEQUENCE [LARGE SCALE GENOMIC DNA]</scope>
    <source>
        <strain evidence="3 4">JEL478</strain>
    </source>
</reference>
<dbReference type="PANTHER" id="PTHR11177:SF317">
    <property type="entry name" value="CHITINASE 12-RELATED"/>
    <property type="match status" value="1"/>
</dbReference>
<keyword evidence="1" id="KW-0732">Signal</keyword>
<dbReference type="GO" id="GO:0005975">
    <property type="term" value="P:carbohydrate metabolic process"/>
    <property type="evidence" value="ECO:0007669"/>
    <property type="project" value="InterPro"/>
</dbReference>
<dbReference type="InterPro" id="IPR011583">
    <property type="entry name" value="Chitinase_II/V-like_cat"/>
</dbReference>
<dbReference type="Pfam" id="PF00704">
    <property type="entry name" value="Glyco_hydro_18"/>
    <property type="match status" value="1"/>
</dbReference>
<dbReference type="PROSITE" id="PS51910">
    <property type="entry name" value="GH18_2"/>
    <property type="match status" value="1"/>
</dbReference>
<keyword evidence="3" id="KW-0378">Hydrolase</keyword>
<dbReference type="InterPro" id="IPR001223">
    <property type="entry name" value="Glyco_hydro18_cat"/>
</dbReference>
<gene>
    <name evidence="3" type="ORF">M427DRAFT_104918</name>
</gene>
<dbReference type="AlphaFoldDB" id="A0A138ZYX9"/>
<dbReference type="OrthoDB" id="73875at2759"/>
<dbReference type="GO" id="GO:0004568">
    <property type="term" value="F:chitinase activity"/>
    <property type="evidence" value="ECO:0007669"/>
    <property type="project" value="TreeGrafter"/>
</dbReference>
<dbReference type="SUPFAM" id="SSF51445">
    <property type="entry name" value="(Trans)glycosidases"/>
    <property type="match status" value="1"/>
</dbReference>
<proteinExistence type="predicted"/>
<dbReference type="GO" id="GO:0005576">
    <property type="term" value="C:extracellular region"/>
    <property type="evidence" value="ECO:0007669"/>
    <property type="project" value="TreeGrafter"/>
</dbReference>
<evidence type="ECO:0000256" key="1">
    <source>
        <dbReference type="SAM" id="SignalP"/>
    </source>
</evidence>